<keyword evidence="13" id="KW-1185">Reference proteome</keyword>
<dbReference type="RefSeq" id="WP_204443724.1">
    <property type="nucleotide sequence ID" value="NZ_JACJKY010000001.1"/>
</dbReference>
<protein>
    <recommendedName>
        <fullName evidence="3 9">DNA repair protein RecN</fullName>
    </recommendedName>
    <alternativeName>
        <fullName evidence="8 9">Recombination protein N</fullName>
    </alternativeName>
</protein>
<evidence type="ECO:0000256" key="7">
    <source>
        <dbReference type="ARBA" id="ARBA00023204"/>
    </source>
</evidence>
<dbReference type="InterPro" id="IPR027417">
    <property type="entry name" value="P-loop_NTPase"/>
</dbReference>
<dbReference type="CDD" id="cd03241">
    <property type="entry name" value="ABC_RecN"/>
    <property type="match status" value="2"/>
</dbReference>
<gene>
    <name evidence="12" type="primary">recN</name>
    <name evidence="12" type="ORF">H6A12_00780</name>
</gene>
<evidence type="ECO:0000256" key="10">
    <source>
        <dbReference type="SAM" id="Coils"/>
    </source>
</evidence>
<dbReference type="NCBIfam" id="TIGR00634">
    <property type="entry name" value="recN"/>
    <property type="match status" value="1"/>
</dbReference>
<comment type="similarity">
    <text evidence="2 9">Belongs to the RecN family.</text>
</comment>
<evidence type="ECO:0000313" key="13">
    <source>
        <dbReference type="Proteomes" id="UP000774750"/>
    </source>
</evidence>
<evidence type="ECO:0000256" key="2">
    <source>
        <dbReference type="ARBA" id="ARBA00009441"/>
    </source>
</evidence>
<dbReference type="Gene3D" id="3.40.50.300">
    <property type="entry name" value="P-loop containing nucleotide triphosphate hydrolases"/>
    <property type="match status" value="2"/>
</dbReference>
<dbReference type="GO" id="GO:0043590">
    <property type="term" value="C:bacterial nucleoid"/>
    <property type="evidence" value="ECO:0007669"/>
    <property type="project" value="TreeGrafter"/>
</dbReference>
<dbReference type="FunFam" id="3.40.50.300:FF:000319">
    <property type="entry name" value="DNA repair protein RecN"/>
    <property type="match status" value="1"/>
</dbReference>
<dbReference type="EMBL" id="JACJKY010000001">
    <property type="protein sequence ID" value="MBM6919703.1"/>
    <property type="molecule type" value="Genomic_DNA"/>
</dbReference>
<dbReference type="Proteomes" id="UP000774750">
    <property type="component" value="Unassembled WGS sequence"/>
</dbReference>
<dbReference type="GO" id="GO:0009432">
    <property type="term" value="P:SOS response"/>
    <property type="evidence" value="ECO:0007669"/>
    <property type="project" value="TreeGrafter"/>
</dbReference>
<dbReference type="PIRSF" id="PIRSF003128">
    <property type="entry name" value="RecN"/>
    <property type="match status" value="1"/>
</dbReference>
<keyword evidence="10" id="KW-0175">Coiled coil</keyword>
<reference evidence="12" key="2">
    <citation type="journal article" date="2021" name="Sci. Rep.">
        <title>The distribution of antibiotic resistance genes in chicken gut microbiota commensals.</title>
        <authorList>
            <person name="Juricova H."/>
            <person name="Matiasovicova J."/>
            <person name="Kubasova T."/>
            <person name="Cejkova D."/>
            <person name="Rychlik I."/>
        </authorList>
    </citation>
    <scope>NUCLEOTIDE SEQUENCE</scope>
    <source>
        <strain evidence="12">An559</strain>
    </source>
</reference>
<comment type="caution">
    <text evidence="12">The sequence shown here is derived from an EMBL/GenBank/DDBJ whole genome shotgun (WGS) entry which is preliminary data.</text>
</comment>
<evidence type="ECO:0000313" key="12">
    <source>
        <dbReference type="EMBL" id="MBM6919703.1"/>
    </source>
</evidence>
<feature type="domain" description="RecF/RecN/SMC N-terminal" evidence="11">
    <location>
        <begin position="3"/>
        <end position="509"/>
    </location>
</feature>
<proteinExistence type="inferred from homology"/>
<dbReference type="PANTHER" id="PTHR11059">
    <property type="entry name" value="DNA REPAIR PROTEIN RECN"/>
    <property type="match status" value="1"/>
</dbReference>
<evidence type="ECO:0000256" key="6">
    <source>
        <dbReference type="ARBA" id="ARBA00022840"/>
    </source>
</evidence>
<dbReference type="GO" id="GO:0005524">
    <property type="term" value="F:ATP binding"/>
    <property type="evidence" value="ECO:0007669"/>
    <property type="project" value="UniProtKB-KW"/>
</dbReference>
<organism evidence="12 13">
    <name type="scientific">Merdimmobilis hominis</name>
    <dbReference type="NCBI Taxonomy" id="2897707"/>
    <lineage>
        <taxon>Bacteria</taxon>
        <taxon>Bacillati</taxon>
        <taxon>Bacillota</taxon>
        <taxon>Clostridia</taxon>
        <taxon>Eubacteriales</taxon>
        <taxon>Oscillospiraceae</taxon>
        <taxon>Merdimmobilis</taxon>
    </lineage>
</organism>
<dbReference type="PANTHER" id="PTHR11059:SF0">
    <property type="entry name" value="DNA REPAIR PROTEIN RECN"/>
    <property type="match status" value="1"/>
</dbReference>
<comment type="function">
    <text evidence="1 9">May be involved in recombinational repair of damaged DNA.</text>
</comment>
<evidence type="ECO:0000256" key="8">
    <source>
        <dbReference type="ARBA" id="ARBA00033408"/>
    </source>
</evidence>
<reference evidence="12" key="1">
    <citation type="submission" date="2020-08" db="EMBL/GenBank/DDBJ databases">
        <authorList>
            <person name="Cejkova D."/>
            <person name="Kubasova T."/>
            <person name="Jahodarova E."/>
            <person name="Rychlik I."/>
        </authorList>
    </citation>
    <scope>NUCLEOTIDE SEQUENCE</scope>
    <source>
        <strain evidence="12">An559</strain>
    </source>
</reference>
<keyword evidence="6" id="KW-0067">ATP-binding</keyword>
<keyword evidence="7 9" id="KW-0234">DNA repair</keyword>
<evidence type="ECO:0000256" key="1">
    <source>
        <dbReference type="ARBA" id="ARBA00003618"/>
    </source>
</evidence>
<feature type="coiled-coil region" evidence="10">
    <location>
        <begin position="166"/>
        <end position="230"/>
    </location>
</feature>
<evidence type="ECO:0000256" key="4">
    <source>
        <dbReference type="ARBA" id="ARBA00022741"/>
    </source>
</evidence>
<dbReference type="Pfam" id="PF02463">
    <property type="entry name" value="SMC_N"/>
    <property type="match status" value="1"/>
</dbReference>
<dbReference type="InterPro" id="IPR004604">
    <property type="entry name" value="DNA_recomb/repair_RecN"/>
</dbReference>
<evidence type="ECO:0000256" key="3">
    <source>
        <dbReference type="ARBA" id="ARBA00021315"/>
    </source>
</evidence>
<keyword evidence="4" id="KW-0547">Nucleotide-binding</keyword>
<keyword evidence="5 9" id="KW-0227">DNA damage</keyword>
<accession>A0A938X498</accession>
<evidence type="ECO:0000256" key="5">
    <source>
        <dbReference type="ARBA" id="ARBA00022763"/>
    </source>
</evidence>
<dbReference type="GO" id="GO:0006281">
    <property type="term" value="P:DNA repair"/>
    <property type="evidence" value="ECO:0007669"/>
    <property type="project" value="UniProtKB-KW"/>
</dbReference>
<dbReference type="GO" id="GO:0006310">
    <property type="term" value="P:DNA recombination"/>
    <property type="evidence" value="ECO:0007669"/>
    <property type="project" value="InterPro"/>
</dbReference>
<name>A0A938X498_9FIRM</name>
<evidence type="ECO:0000256" key="9">
    <source>
        <dbReference type="PIRNR" id="PIRNR003128"/>
    </source>
</evidence>
<dbReference type="SUPFAM" id="SSF52540">
    <property type="entry name" value="P-loop containing nucleoside triphosphate hydrolases"/>
    <property type="match status" value="1"/>
</dbReference>
<evidence type="ECO:0000259" key="11">
    <source>
        <dbReference type="Pfam" id="PF02463"/>
    </source>
</evidence>
<dbReference type="AlphaFoldDB" id="A0A938X498"/>
<sequence>MLCELFIENLAVIEQTSIQLSDGLNVFTGETGAGKSIVIDALGAVLGKRTTRELVRHGAPRAQITARFSQPSDAIKQKLSDAGILIEDEDLIISREIAADGKSTARMMGRPVTISLLREVGDLLIHIHGQHDSHVLLAPENHLRILDDFGDYGALLSAYTEQYRLVLSLKREMKRLTMNAQEKQHQISLLTETVQEIEEAALTPNEDEQLEQLRTEMRASEKIANALNQAYTLISGEGGAAELASRASHAMESAAELSLRTAELYDQVEPAAETLSALGESIGELLESMSFYPGQLEEVEDRIDLIRRLKRKYDVESVEALLQKKENAAKRLSEMESSDEMLLEISQKASQEYPKLLKLAEELSAARSKAADRFVATVLEELVFLDMPNVRLAVDLKTGKPGAHGRDSAEFLISTNVGEPPKPIARIASGGELSRIMLAIKNTLADRDKIPTLIFDEIDTGVSGRAAQKIGLKLKQASKNRQVLSVTHSAQIAALADHQYLIRKETDGTRTFTNVHELSDDARIEEVARIMSTDQITDLMRSTAAQMIEQGKKTP</sequence>
<feature type="coiled-coil region" evidence="10">
    <location>
        <begin position="296"/>
        <end position="338"/>
    </location>
</feature>
<dbReference type="InterPro" id="IPR003395">
    <property type="entry name" value="RecF/RecN/SMC_N"/>
</dbReference>